<dbReference type="InterPro" id="IPR027385">
    <property type="entry name" value="Beta-barrel_OMP"/>
</dbReference>
<evidence type="ECO:0000259" key="3">
    <source>
        <dbReference type="Pfam" id="PF13505"/>
    </source>
</evidence>
<dbReference type="RefSeq" id="WP_128531655.1">
    <property type="nucleotide sequence ID" value="NZ_SBIW01000001.1"/>
</dbReference>
<evidence type="ECO:0000256" key="1">
    <source>
        <dbReference type="ARBA" id="ARBA00022729"/>
    </source>
</evidence>
<dbReference type="OrthoDB" id="668980at2"/>
<protein>
    <recommendedName>
        <fullName evidence="3">Outer membrane protein beta-barrel domain-containing protein</fullName>
    </recommendedName>
</protein>
<accession>A0A3S3XF80</accession>
<feature type="domain" description="Outer membrane protein beta-barrel" evidence="3">
    <location>
        <begin position="7"/>
        <end position="163"/>
    </location>
</feature>
<dbReference type="AlphaFoldDB" id="A0A3S3XF80"/>
<feature type="signal peptide" evidence="2">
    <location>
        <begin position="1"/>
        <end position="20"/>
    </location>
</feature>
<evidence type="ECO:0000256" key="2">
    <source>
        <dbReference type="SAM" id="SignalP"/>
    </source>
</evidence>
<keyword evidence="5" id="KW-1185">Reference proteome</keyword>
<feature type="chain" id="PRO_5018663025" description="Outer membrane protein beta-barrel domain-containing protein" evidence="2">
    <location>
        <begin position="21"/>
        <end position="163"/>
    </location>
</feature>
<reference evidence="4 5" key="1">
    <citation type="submission" date="2019-01" db="EMBL/GenBank/DDBJ databases">
        <title>Mucilaginibacter antarcticum sp. nov., isolated from antarctic soil.</title>
        <authorList>
            <person name="Yan Y.-Q."/>
            <person name="Du Z.-J."/>
        </authorList>
    </citation>
    <scope>NUCLEOTIDE SEQUENCE [LARGE SCALE GENOMIC DNA]</scope>
    <source>
        <strain evidence="4 5">F01003</strain>
    </source>
</reference>
<evidence type="ECO:0000313" key="5">
    <source>
        <dbReference type="Proteomes" id="UP000286701"/>
    </source>
</evidence>
<keyword evidence="1 2" id="KW-0732">Signal</keyword>
<sequence length="163" mass="16891">MKKVLLVLTVLCGLSISAFAQSSGKWSIGLEGGFPTGDAKQAYNAVVGASIKYDHNIATNTFLTGSVGYNAFLVKSQYKSIAGSTDGAIPVKAGLKYFFGSGFYGEGQLGAAFSTESGGGTAFVYAPGIGYDFGSGVDLGVRYEAWSKDGTISQIGLRLGFSF</sequence>
<proteinExistence type="predicted"/>
<dbReference type="EMBL" id="SBIW01000001">
    <property type="protein sequence ID" value="RWY57148.1"/>
    <property type="molecule type" value="Genomic_DNA"/>
</dbReference>
<comment type="caution">
    <text evidence="4">The sequence shown here is derived from an EMBL/GenBank/DDBJ whole genome shotgun (WGS) entry which is preliminary data.</text>
</comment>
<organism evidence="4 5">
    <name type="scientific">Mucilaginibacter gilvus</name>
    <dbReference type="NCBI Taxonomy" id="2305909"/>
    <lineage>
        <taxon>Bacteria</taxon>
        <taxon>Pseudomonadati</taxon>
        <taxon>Bacteroidota</taxon>
        <taxon>Sphingobacteriia</taxon>
        <taxon>Sphingobacteriales</taxon>
        <taxon>Sphingobacteriaceae</taxon>
        <taxon>Mucilaginibacter</taxon>
    </lineage>
</organism>
<dbReference type="Pfam" id="PF13505">
    <property type="entry name" value="OMP_b-brl"/>
    <property type="match status" value="1"/>
</dbReference>
<evidence type="ECO:0000313" key="4">
    <source>
        <dbReference type="EMBL" id="RWY57148.1"/>
    </source>
</evidence>
<gene>
    <name evidence="4" type="ORF">EPL05_01030</name>
</gene>
<name>A0A3S3XF80_9SPHI</name>
<dbReference type="Proteomes" id="UP000286701">
    <property type="component" value="Unassembled WGS sequence"/>
</dbReference>